<reference evidence="1" key="1">
    <citation type="journal article" date="2020" name="Stud. Mycol.">
        <title>101 Dothideomycetes genomes: a test case for predicting lifestyles and emergence of pathogens.</title>
        <authorList>
            <person name="Haridas S."/>
            <person name="Albert R."/>
            <person name="Binder M."/>
            <person name="Bloem J."/>
            <person name="Labutti K."/>
            <person name="Salamov A."/>
            <person name="Andreopoulos B."/>
            <person name="Baker S."/>
            <person name="Barry K."/>
            <person name="Bills G."/>
            <person name="Bluhm B."/>
            <person name="Cannon C."/>
            <person name="Castanera R."/>
            <person name="Culley D."/>
            <person name="Daum C."/>
            <person name="Ezra D."/>
            <person name="Gonzalez J."/>
            <person name="Henrissat B."/>
            <person name="Kuo A."/>
            <person name="Liang C."/>
            <person name="Lipzen A."/>
            <person name="Lutzoni F."/>
            <person name="Magnuson J."/>
            <person name="Mondo S."/>
            <person name="Nolan M."/>
            <person name="Ohm R."/>
            <person name="Pangilinan J."/>
            <person name="Park H.-J."/>
            <person name="Ramirez L."/>
            <person name="Alfaro M."/>
            <person name="Sun H."/>
            <person name="Tritt A."/>
            <person name="Yoshinaga Y."/>
            <person name="Zwiers L.-H."/>
            <person name="Turgeon B."/>
            <person name="Goodwin S."/>
            <person name="Spatafora J."/>
            <person name="Crous P."/>
            <person name="Grigoriev I."/>
        </authorList>
    </citation>
    <scope>NUCLEOTIDE SEQUENCE</scope>
    <source>
        <strain evidence="1">CBS 110217</strain>
    </source>
</reference>
<accession>A0A9P4GY20</accession>
<proteinExistence type="predicted"/>
<organism evidence="1 2">
    <name type="scientific">Setomelanomma holmii</name>
    <dbReference type="NCBI Taxonomy" id="210430"/>
    <lineage>
        <taxon>Eukaryota</taxon>
        <taxon>Fungi</taxon>
        <taxon>Dikarya</taxon>
        <taxon>Ascomycota</taxon>
        <taxon>Pezizomycotina</taxon>
        <taxon>Dothideomycetes</taxon>
        <taxon>Pleosporomycetidae</taxon>
        <taxon>Pleosporales</taxon>
        <taxon>Pleosporineae</taxon>
        <taxon>Phaeosphaeriaceae</taxon>
        <taxon>Setomelanomma</taxon>
    </lineage>
</organism>
<evidence type="ECO:0000313" key="1">
    <source>
        <dbReference type="EMBL" id="KAF2023226.1"/>
    </source>
</evidence>
<gene>
    <name evidence="1" type="ORF">EK21DRAFT_95087</name>
</gene>
<sequence length="675" mass="78520">MLEEYLQDKLKMYKVDVVRGYLLQLWPFLPMDLTGCGVSAKGQLHHVNYMIKSTSIKGRKLIDQFLSNLCQNIPQETLKERITLEWSNPKFTKKHLQAFRLALFKRLLLQTPLVFWLAIFIPKISATPNHATKLKASCLVELVVTDKRWQTITLQNSNGGYETLYLWEQLLRSTWISFEQRDIIYGRKRELKLPIRAGLSDLPNELLWEIVWFIPDERIMPFALTRKAHLHISAEILLKRENTTATTLIKASYALRWVIRLSYAGEAGRLIQSVLTRIRAQILRTPDSGQGFLMLALLEVLRNLPLRSLDRLFDSIVPIGRACVVQALRDQWPPLARSYLEVLKMTSLVKHSRVALTLSKCRLCSDDEFDVGFNVTGRCIAIATLEYFGLDYTLLEEISGQATYEGPDLEECFPLDHYEYVEGYAIRRSSAWQRACLGGKDRGFSTKCRDEIKYPDEERLRYNEWLNVHKHTLSALQRYLQSELGFKEVDQVYGSLVRLWLFLPMHLSDSAVPEEQQRHHVKYMTNYTTIEERRAIDNFLSLLCTRIHPRTLQRHINVTSEEFHITLRLKREFSVVLFKRLLLQTPLMFWPAILVPRMSSDVNSLGMLKLSVDIAGTDEDPPKLYIECKNKNFGYEVLGLWEKLLQTQQISFAYNDIHSGRTYRITQTTIKRLPS</sequence>
<dbReference type="EMBL" id="ML978367">
    <property type="protein sequence ID" value="KAF2023226.1"/>
    <property type="molecule type" value="Genomic_DNA"/>
</dbReference>
<dbReference type="AlphaFoldDB" id="A0A9P4GY20"/>
<dbReference type="OrthoDB" id="3695542at2759"/>
<keyword evidence="2" id="KW-1185">Reference proteome</keyword>
<evidence type="ECO:0000313" key="2">
    <source>
        <dbReference type="Proteomes" id="UP000799777"/>
    </source>
</evidence>
<name>A0A9P4GY20_9PLEO</name>
<comment type="caution">
    <text evidence="1">The sequence shown here is derived from an EMBL/GenBank/DDBJ whole genome shotgun (WGS) entry which is preliminary data.</text>
</comment>
<dbReference type="Proteomes" id="UP000799777">
    <property type="component" value="Unassembled WGS sequence"/>
</dbReference>
<protein>
    <submittedName>
        <fullName evidence="1">Uncharacterized protein</fullName>
    </submittedName>
</protein>